<dbReference type="GO" id="GO:0006303">
    <property type="term" value="P:double-strand break repair via nonhomologous end joining"/>
    <property type="evidence" value="ECO:0000318"/>
    <property type="project" value="GO_Central"/>
</dbReference>
<dbReference type="Gene3D" id="1.10.150.50">
    <property type="entry name" value="Transcription Factor, Ets-1"/>
    <property type="match status" value="1"/>
</dbReference>
<dbReference type="CDD" id="cd16273">
    <property type="entry name" value="SNM1A-1C-like_MBL-fold"/>
    <property type="match status" value="1"/>
</dbReference>
<dbReference type="eggNOG" id="KOG1361">
    <property type="taxonomic scope" value="Eukaryota"/>
</dbReference>
<dbReference type="InterPro" id="IPR011084">
    <property type="entry name" value="DRMBL"/>
</dbReference>
<evidence type="ECO:0000313" key="9">
    <source>
        <dbReference type="Proteomes" id="UP000017836"/>
    </source>
</evidence>
<dbReference type="EMBL" id="KI394011">
    <property type="protein sequence ID" value="ERN05595.1"/>
    <property type="molecule type" value="Genomic_DNA"/>
</dbReference>
<dbReference type="InterPro" id="IPR036866">
    <property type="entry name" value="RibonucZ/Hydroxyglut_hydro"/>
</dbReference>
<comment type="similarity">
    <text evidence="2">Belongs to the DNA repair metallo-beta-lactamase (DRMBL) family.</text>
</comment>
<keyword evidence="5" id="KW-0539">Nucleus</keyword>
<dbReference type="PANTHER" id="PTHR23240">
    <property type="entry name" value="DNA CROSS-LINK REPAIR PROTEIN PSO2/SNM1-RELATED"/>
    <property type="match status" value="1"/>
</dbReference>
<dbReference type="InterPro" id="IPR013761">
    <property type="entry name" value="SAM/pointed_sf"/>
</dbReference>
<dbReference type="SUPFAM" id="SSF56281">
    <property type="entry name" value="Metallo-hydrolase/oxidoreductase"/>
    <property type="match status" value="1"/>
</dbReference>
<dbReference type="STRING" id="13333.W1PEU8"/>
<keyword evidence="4" id="KW-0234">DNA repair</keyword>
<dbReference type="GO" id="GO:0005634">
    <property type="term" value="C:nucleus"/>
    <property type="evidence" value="ECO:0000318"/>
    <property type="project" value="GO_Central"/>
</dbReference>
<evidence type="ECO:0000313" key="8">
    <source>
        <dbReference type="EMBL" id="ERN05595.1"/>
    </source>
</evidence>
<dbReference type="CDD" id="cd09487">
    <property type="entry name" value="SAM_superfamily"/>
    <property type="match status" value="1"/>
</dbReference>
<dbReference type="Pfam" id="PF00536">
    <property type="entry name" value="SAM_1"/>
    <property type="match status" value="1"/>
</dbReference>
<dbReference type="Gene3D" id="3.60.15.10">
    <property type="entry name" value="Ribonuclease Z/Hydroxyacylglutathione hydrolase-like"/>
    <property type="match status" value="1"/>
</dbReference>
<proteinExistence type="inferred from homology"/>
<dbReference type="InterPro" id="IPR001660">
    <property type="entry name" value="SAM"/>
</dbReference>
<dbReference type="OrthoDB" id="262529at2759"/>
<gene>
    <name evidence="8" type="ORF">AMTR_s00007p00269400</name>
</gene>
<evidence type="ECO:0000256" key="2">
    <source>
        <dbReference type="ARBA" id="ARBA00010304"/>
    </source>
</evidence>
<dbReference type="FunFam" id="3.40.50.12650:FF:000004">
    <property type="entry name" value="DNA cross-link repair 1A protein"/>
    <property type="match status" value="1"/>
</dbReference>
<feature type="region of interest" description="Disordered" evidence="6">
    <location>
        <begin position="484"/>
        <end position="509"/>
    </location>
</feature>
<dbReference type="SMART" id="SM00849">
    <property type="entry name" value="Lactamase_B"/>
    <property type="match status" value="1"/>
</dbReference>
<protein>
    <recommendedName>
        <fullName evidence="7">SAM domain-containing protein</fullName>
    </recommendedName>
</protein>
<comment type="subcellular location">
    <subcellularLocation>
        <location evidence="1">Nucleus</location>
    </subcellularLocation>
</comment>
<dbReference type="GO" id="GO:0036297">
    <property type="term" value="P:interstrand cross-link repair"/>
    <property type="evidence" value="ECO:0000318"/>
    <property type="project" value="GO_Central"/>
</dbReference>
<evidence type="ECO:0000256" key="5">
    <source>
        <dbReference type="ARBA" id="ARBA00023242"/>
    </source>
</evidence>
<dbReference type="PANTHER" id="PTHR23240:SF6">
    <property type="entry name" value="DNA CROSS-LINK REPAIR 1A PROTEIN"/>
    <property type="match status" value="1"/>
</dbReference>
<dbReference type="PROSITE" id="PS50105">
    <property type="entry name" value="SAM_DOMAIN"/>
    <property type="match status" value="1"/>
</dbReference>
<dbReference type="SMART" id="SM00454">
    <property type="entry name" value="SAM"/>
    <property type="match status" value="1"/>
</dbReference>
<evidence type="ECO:0000259" key="7">
    <source>
        <dbReference type="PROSITE" id="PS50105"/>
    </source>
</evidence>
<organism evidence="8 9">
    <name type="scientific">Amborella trichopoda</name>
    <dbReference type="NCBI Taxonomy" id="13333"/>
    <lineage>
        <taxon>Eukaryota</taxon>
        <taxon>Viridiplantae</taxon>
        <taxon>Streptophyta</taxon>
        <taxon>Embryophyta</taxon>
        <taxon>Tracheophyta</taxon>
        <taxon>Spermatophyta</taxon>
        <taxon>Magnoliopsida</taxon>
        <taxon>Amborellales</taxon>
        <taxon>Amborellaceae</taxon>
        <taxon>Amborella</taxon>
    </lineage>
</organism>
<dbReference type="Gene3D" id="3.40.50.12650">
    <property type="match status" value="1"/>
</dbReference>
<evidence type="ECO:0000256" key="3">
    <source>
        <dbReference type="ARBA" id="ARBA00022763"/>
    </source>
</evidence>
<feature type="region of interest" description="Disordered" evidence="6">
    <location>
        <begin position="28"/>
        <end position="61"/>
    </location>
</feature>
<evidence type="ECO:0000256" key="4">
    <source>
        <dbReference type="ARBA" id="ARBA00023204"/>
    </source>
</evidence>
<dbReference type="AlphaFoldDB" id="W1PEU8"/>
<dbReference type="GO" id="GO:0003684">
    <property type="term" value="F:damaged DNA binding"/>
    <property type="evidence" value="ECO:0000318"/>
    <property type="project" value="GO_Central"/>
</dbReference>
<accession>W1PEU8</accession>
<dbReference type="SUPFAM" id="SSF47769">
    <property type="entry name" value="SAM/Pointed domain"/>
    <property type="match status" value="1"/>
</dbReference>
<dbReference type="eggNOG" id="KOG4374">
    <property type="taxonomic scope" value="Eukaryota"/>
</dbReference>
<dbReference type="Proteomes" id="UP000017836">
    <property type="component" value="Unassembled WGS sequence"/>
</dbReference>
<dbReference type="Pfam" id="PF07522">
    <property type="entry name" value="DRMBL"/>
    <property type="match status" value="1"/>
</dbReference>
<keyword evidence="3" id="KW-0227">DNA damage</keyword>
<feature type="domain" description="SAM" evidence="7">
    <location>
        <begin position="380"/>
        <end position="443"/>
    </location>
</feature>
<keyword evidence="9" id="KW-1185">Reference proteome</keyword>
<dbReference type="FunFam" id="3.60.15.10:FF:000027">
    <property type="entry name" value="DNA ligase 6"/>
    <property type="match status" value="1"/>
</dbReference>
<name>W1PEU8_AMBTC</name>
<evidence type="ECO:0000256" key="1">
    <source>
        <dbReference type="ARBA" id="ARBA00004123"/>
    </source>
</evidence>
<evidence type="ECO:0000256" key="6">
    <source>
        <dbReference type="SAM" id="MobiDB-lite"/>
    </source>
</evidence>
<dbReference type="Gramene" id="ERN05595">
    <property type="protein sequence ID" value="ERN05595"/>
    <property type="gene ID" value="AMTR_s00007p00269400"/>
</dbReference>
<sequence>MSEEDDDFQNPSQAFTLTQKLILSSCKNSSNSYAKRPAKKAKSETIGNKENVESGKKKRNIAAPKVEVTPLHDRNSRAFMGNLDSKEERNDLKSASERVVSVNSNCNKGYEDYGYGMGKIRVSMSIESRLLGLGDSKKVSSDYGFEFRSVNGFKCVGDGRARDFEHSSQLDALMNLCADSNTVGNGCSSGLAEKEVNLGVEGKDTEVLVRQMGLLGNGGCPRLNEKEVNLGGEGEINEFLGRGRSLLQNDGSSGLAEKEVNLGDEGEISDVLLRDTSVLENGGCSGLSEKENKLGDEGENTKILERERAAERLGEGIETGGVGFHQFAQVVECPLCGIDITYLSEEDRLVHSNGCLDKDEIPKANHLKDEMRVDRLHGVADVTPVLNWLRTLNLSRYEEAFIKEEIDWDTLQWLKEEDLINLGINALGPRRKILHALNELRKQNMQPSEVQTDHSSIAINDNGKLVVPGNKLITEFFQGSSTAAGFQGSRASGSRPRQETALGSKGSRIRNPVSATNVRDIPPWSCIPGTPFRVDAFRYLRGDCSHWFLTHFHLDHYQGLTRGFRHGKIYCSEVTARLINMKIGITLDKIQVLPLNCKINIAGVNVTCFDANHCPGSIMILFEPSNGRAVLHTGDFRFCTEMGTNSILRSCSIHTLILDTTYCDAQYDFPKQEAVVQFVIEAIQAEAFNPKTLFLIGSYTIGKEKLFLEVARFLRKKVYVGVAKLRLLQCLGLAKEDMQWFTSNEHESHIHVVPMWTIASFKRMKYLSNQYSGRYNLIVAFSPTGWTFGKGKKKSNGRRWQQGTIIRYEVPYSEHCSFTELREFVSLVSPVNIIPSVNNSDPQAADVMVSLLSTSNQL</sequence>
<dbReference type="InterPro" id="IPR001279">
    <property type="entry name" value="Metallo-B-lactamas"/>
</dbReference>
<reference evidence="9" key="1">
    <citation type="journal article" date="2013" name="Science">
        <title>The Amborella genome and the evolution of flowering plants.</title>
        <authorList>
            <consortium name="Amborella Genome Project"/>
        </authorList>
    </citation>
    <scope>NUCLEOTIDE SEQUENCE [LARGE SCALE GENOMIC DNA]</scope>
</reference>
<dbReference type="HOGENOM" id="CLU_005260_6_0_1"/>
<dbReference type="GO" id="GO:0035312">
    <property type="term" value="F:5'-3' DNA exonuclease activity"/>
    <property type="evidence" value="ECO:0000318"/>
    <property type="project" value="GO_Central"/>
</dbReference>